<evidence type="ECO:0000256" key="1">
    <source>
        <dbReference type="ARBA" id="ARBA00022801"/>
    </source>
</evidence>
<keyword evidence="1 4" id="KW-0378">Hydrolase</keyword>
<feature type="domain" description="PNPLA" evidence="5">
    <location>
        <begin position="9"/>
        <end position="176"/>
    </location>
</feature>
<feature type="short sequence motif" description="DGA/G" evidence="4">
    <location>
        <begin position="163"/>
        <end position="165"/>
    </location>
</feature>
<feature type="short sequence motif" description="GXSXG" evidence="4">
    <location>
        <begin position="40"/>
        <end position="44"/>
    </location>
</feature>
<protein>
    <submittedName>
        <fullName evidence="6">Patatin family protein</fullName>
    </submittedName>
</protein>
<evidence type="ECO:0000313" key="7">
    <source>
        <dbReference type="Proteomes" id="UP000824112"/>
    </source>
</evidence>
<dbReference type="GO" id="GO:0016787">
    <property type="term" value="F:hydrolase activity"/>
    <property type="evidence" value="ECO:0007669"/>
    <property type="project" value="UniProtKB-UniRule"/>
</dbReference>
<dbReference type="InterPro" id="IPR037483">
    <property type="entry name" value="YjjU-like"/>
</dbReference>
<reference evidence="6" key="1">
    <citation type="submission" date="2020-10" db="EMBL/GenBank/DDBJ databases">
        <authorList>
            <person name="Gilroy R."/>
        </authorList>
    </citation>
    <scope>NUCLEOTIDE SEQUENCE</scope>
    <source>
        <strain evidence="6">CHK158-818</strain>
    </source>
</reference>
<dbReference type="PANTHER" id="PTHR14226">
    <property type="entry name" value="NEUROPATHY TARGET ESTERASE/SWISS CHEESE D.MELANOGASTER"/>
    <property type="match status" value="1"/>
</dbReference>
<comment type="caution">
    <text evidence="6">The sequence shown here is derived from an EMBL/GenBank/DDBJ whole genome shotgun (WGS) entry which is preliminary data.</text>
</comment>
<dbReference type="GO" id="GO:0016042">
    <property type="term" value="P:lipid catabolic process"/>
    <property type="evidence" value="ECO:0007669"/>
    <property type="project" value="UniProtKB-UniRule"/>
</dbReference>
<keyword evidence="3 4" id="KW-0443">Lipid metabolism</keyword>
<dbReference type="SUPFAM" id="SSF52151">
    <property type="entry name" value="FabD/lysophospholipase-like"/>
    <property type="match status" value="1"/>
</dbReference>
<dbReference type="InterPro" id="IPR002641">
    <property type="entry name" value="PNPLA_dom"/>
</dbReference>
<organism evidence="6 7">
    <name type="scientific">Candidatus Gallibacteroides avistercoris</name>
    <dbReference type="NCBI Taxonomy" id="2840833"/>
    <lineage>
        <taxon>Bacteria</taxon>
        <taxon>Pseudomonadati</taxon>
        <taxon>Bacteroidota</taxon>
        <taxon>Bacteroidia</taxon>
        <taxon>Bacteroidales</taxon>
        <taxon>Bacteroidaceae</taxon>
        <taxon>Bacteroidaceae incertae sedis</taxon>
        <taxon>Candidatus Gallibacteroides</taxon>
    </lineage>
</organism>
<dbReference type="PANTHER" id="PTHR14226:SF25">
    <property type="entry name" value="PHOSPHOESTERASE"/>
    <property type="match status" value="1"/>
</dbReference>
<evidence type="ECO:0000256" key="2">
    <source>
        <dbReference type="ARBA" id="ARBA00022963"/>
    </source>
</evidence>
<dbReference type="CDD" id="cd07208">
    <property type="entry name" value="Pat_hypo_Ecoli_yjju_like"/>
    <property type="match status" value="1"/>
</dbReference>
<dbReference type="AlphaFoldDB" id="A0A9D1SDE7"/>
<evidence type="ECO:0000313" key="6">
    <source>
        <dbReference type="EMBL" id="HIU56030.1"/>
    </source>
</evidence>
<dbReference type="Pfam" id="PF19890">
    <property type="entry name" value="DUF6363"/>
    <property type="match status" value="1"/>
</dbReference>
<dbReference type="InterPro" id="IPR050301">
    <property type="entry name" value="NTE"/>
</dbReference>
<keyword evidence="2 4" id="KW-0442">Lipid degradation</keyword>
<dbReference type="InterPro" id="IPR016035">
    <property type="entry name" value="Acyl_Trfase/lysoPLipase"/>
</dbReference>
<evidence type="ECO:0000256" key="4">
    <source>
        <dbReference type="PROSITE-ProRule" id="PRU01161"/>
    </source>
</evidence>
<dbReference type="InterPro" id="IPR045943">
    <property type="entry name" value="DUF6363"/>
</dbReference>
<sequence length="297" mass="33537">MILQQNTGLVLEGGGMRGVFTAGVLDCFLDRKIYFPYAIGVSAGASNGLSYVSRQRGRARACDIDILQKYRYIGVRHLLRQRNWIDFNFLFDELPSKILPYDFEACFNSSTNFEMVTSNCQSGKAEYFSERSDPQRLLSICRASSSLPFISPIVHIDGKPMLDGGICDPIPVKRSVALGHTQNVVVLTREQGYRKEEKVRNIPFVYHKYPALKVQMLVRPAAYNQTLAYIEKEEEAGNLVVIRPEKSLLVDRLEQNAQKLADLYQHGYDCAQKMINENDLSALQVSNDNRTTAPSIL</sequence>
<feature type="short sequence motif" description="GXGXXG" evidence="4">
    <location>
        <begin position="13"/>
        <end position="18"/>
    </location>
</feature>
<reference evidence="6" key="2">
    <citation type="journal article" date="2021" name="PeerJ">
        <title>Extensive microbial diversity within the chicken gut microbiome revealed by metagenomics and culture.</title>
        <authorList>
            <person name="Gilroy R."/>
            <person name="Ravi A."/>
            <person name="Getino M."/>
            <person name="Pursley I."/>
            <person name="Horton D.L."/>
            <person name="Alikhan N.F."/>
            <person name="Baker D."/>
            <person name="Gharbi K."/>
            <person name="Hall N."/>
            <person name="Watson M."/>
            <person name="Adriaenssens E.M."/>
            <person name="Foster-Nyarko E."/>
            <person name="Jarju S."/>
            <person name="Secka A."/>
            <person name="Antonio M."/>
            <person name="Oren A."/>
            <person name="Chaudhuri R.R."/>
            <person name="La Ragione R."/>
            <person name="Hildebrand F."/>
            <person name="Pallen M.J."/>
        </authorList>
    </citation>
    <scope>NUCLEOTIDE SEQUENCE</scope>
    <source>
        <strain evidence="6">CHK158-818</strain>
    </source>
</reference>
<dbReference type="Proteomes" id="UP000824112">
    <property type="component" value="Unassembled WGS sequence"/>
</dbReference>
<feature type="active site" description="Nucleophile" evidence="4">
    <location>
        <position position="42"/>
    </location>
</feature>
<dbReference type="Pfam" id="PF01734">
    <property type="entry name" value="Patatin"/>
    <property type="match status" value="1"/>
</dbReference>
<dbReference type="EMBL" id="DVNA01000218">
    <property type="protein sequence ID" value="HIU56030.1"/>
    <property type="molecule type" value="Genomic_DNA"/>
</dbReference>
<gene>
    <name evidence="6" type="ORF">IAB03_09535</name>
</gene>
<feature type="active site" description="Proton acceptor" evidence="4">
    <location>
        <position position="163"/>
    </location>
</feature>
<dbReference type="Gene3D" id="3.40.1090.10">
    <property type="entry name" value="Cytosolic phospholipase A2 catalytic domain"/>
    <property type="match status" value="2"/>
</dbReference>
<accession>A0A9D1SDE7</accession>
<proteinExistence type="predicted"/>
<dbReference type="PROSITE" id="PS51635">
    <property type="entry name" value="PNPLA"/>
    <property type="match status" value="1"/>
</dbReference>
<name>A0A9D1SDE7_9BACT</name>
<evidence type="ECO:0000259" key="5">
    <source>
        <dbReference type="PROSITE" id="PS51635"/>
    </source>
</evidence>
<evidence type="ECO:0000256" key="3">
    <source>
        <dbReference type="ARBA" id="ARBA00023098"/>
    </source>
</evidence>